<protein>
    <recommendedName>
        <fullName evidence="7">Putative NAD(P)H nitroreductase</fullName>
        <ecNumber evidence="7">1.-.-.-</ecNumber>
    </recommendedName>
</protein>
<evidence type="ECO:0000313" key="11">
    <source>
        <dbReference type="Proteomes" id="UP000184080"/>
    </source>
</evidence>
<evidence type="ECO:0000256" key="2">
    <source>
        <dbReference type="ARBA" id="ARBA00022630"/>
    </source>
</evidence>
<dbReference type="AlphaFoldDB" id="A0A1M6B5C4"/>
<evidence type="ECO:0000256" key="8">
    <source>
        <dbReference type="PIRSR" id="PIRSR000232-1"/>
    </source>
</evidence>
<feature type="binding site" description="in other chain" evidence="8">
    <location>
        <begin position="137"/>
        <end position="139"/>
    </location>
    <ligand>
        <name>FMN</name>
        <dbReference type="ChEBI" id="CHEBI:58210"/>
        <note>ligand shared between dimeric partners</note>
    </ligand>
</feature>
<dbReference type="SUPFAM" id="SSF55469">
    <property type="entry name" value="FMN-dependent nitroreductase-like"/>
    <property type="match status" value="1"/>
</dbReference>
<keyword evidence="4 7" id="KW-0521">NADP</keyword>
<accession>A0A1M6B5C4</accession>
<evidence type="ECO:0000256" key="6">
    <source>
        <dbReference type="ARBA" id="ARBA00023027"/>
    </source>
</evidence>
<dbReference type="CDD" id="cd02135">
    <property type="entry name" value="YdjA-like"/>
    <property type="match status" value="1"/>
</dbReference>
<feature type="domain" description="Nitroreductase" evidence="9">
    <location>
        <begin position="7"/>
        <end position="168"/>
    </location>
</feature>
<name>A0A1M6B5C4_9CLOT</name>
<keyword evidence="5 7" id="KW-0560">Oxidoreductase</keyword>
<dbReference type="STRING" id="1121298.SAMN05444401_0634"/>
<evidence type="ECO:0000256" key="7">
    <source>
        <dbReference type="PIRNR" id="PIRNR000232"/>
    </source>
</evidence>
<keyword evidence="6 7" id="KW-0520">NAD</keyword>
<dbReference type="Pfam" id="PF00881">
    <property type="entry name" value="Nitroreductase"/>
    <property type="match status" value="1"/>
</dbReference>
<dbReference type="Proteomes" id="UP000184080">
    <property type="component" value="Unassembled WGS sequence"/>
</dbReference>
<keyword evidence="11" id="KW-1185">Reference proteome</keyword>
<keyword evidence="2 7" id="KW-0285">Flavoprotein</keyword>
<keyword evidence="3 7" id="KW-0288">FMN</keyword>
<evidence type="ECO:0000256" key="3">
    <source>
        <dbReference type="ARBA" id="ARBA00022643"/>
    </source>
</evidence>
<proteinExistence type="inferred from homology"/>
<dbReference type="InterPro" id="IPR026021">
    <property type="entry name" value="YdjA-like"/>
</dbReference>
<evidence type="ECO:0000313" key="10">
    <source>
        <dbReference type="EMBL" id="SHI43870.1"/>
    </source>
</evidence>
<evidence type="ECO:0000256" key="4">
    <source>
        <dbReference type="ARBA" id="ARBA00022857"/>
    </source>
</evidence>
<organism evidence="10 11">
    <name type="scientific">Clostridium amylolyticum</name>
    <dbReference type="NCBI Taxonomy" id="1121298"/>
    <lineage>
        <taxon>Bacteria</taxon>
        <taxon>Bacillati</taxon>
        <taxon>Bacillota</taxon>
        <taxon>Clostridia</taxon>
        <taxon>Eubacteriales</taxon>
        <taxon>Clostridiaceae</taxon>
        <taxon>Clostridium</taxon>
    </lineage>
</organism>
<dbReference type="InterPro" id="IPR029479">
    <property type="entry name" value="Nitroreductase"/>
</dbReference>
<sequence>MDFKQIIKQRATTYNFQPMEVSKDKIERIIEAGTWAPNRRLTEPWRFWVLTGDGRLPLSKVMEEIAKDIMSEAAEEERNKRMETYKNLPLKAPVNIIVACELTEDDKVIPVEEIAAVNACVENMLLTATDEGLGAFWGTGNYVYHPKMKEILGLKDKDAVIGVVYIGYAEPSNRIRKRTHFSNFTKWIDEDHSYIK</sequence>
<dbReference type="EC" id="1.-.-.-" evidence="7"/>
<dbReference type="GO" id="GO:0016491">
    <property type="term" value="F:oxidoreductase activity"/>
    <property type="evidence" value="ECO:0007669"/>
    <property type="project" value="UniProtKB-UniRule"/>
</dbReference>
<dbReference type="EMBL" id="FQZO01000001">
    <property type="protein sequence ID" value="SHI43870.1"/>
    <property type="molecule type" value="Genomic_DNA"/>
</dbReference>
<reference evidence="10 11" key="1">
    <citation type="submission" date="2016-11" db="EMBL/GenBank/DDBJ databases">
        <authorList>
            <person name="Jaros S."/>
            <person name="Januszkiewicz K."/>
            <person name="Wedrychowicz H."/>
        </authorList>
    </citation>
    <scope>NUCLEOTIDE SEQUENCE [LARGE SCALE GENOMIC DNA]</scope>
    <source>
        <strain evidence="10 11">DSM 21864</strain>
    </source>
</reference>
<dbReference type="PANTHER" id="PTHR43821:SF1">
    <property type="entry name" value="NAD(P)H NITROREDUCTASE YDJA-RELATED"/>
    <property type="match status" value="1"/>
</dbReference>
<dbReference type="OrthoDB" id="9812105at2"/>
<comment type="cofactor">
    <cofactor evidence="8">
        <name>FMN</name>
        <dbReference type="ChEBI" id="CHEBI:58210"/>
    </cofactor>
    <text evidence="8">Binds 1 FMN per subunit.</text>
</comment>
<dbReference type="RefSeq" id="WP_073003751.1">
    <property type="nucleotide sequence ID" value="NZ_FQZO01000001.1"/>
</dbReference>
<gene>
    <name evidence="10" type="ORF">SAMN05444401_0634</name>
</gene>
<comment type="similarity">
    <text evidence="1 7">Belongs to the nitroreductase family.</text>
</comment>
<dbReference type="PIRSF" id="PIRSF000232">
    <property type="entry name" value="YdjA"/>
    <property type="match status" value="1"/>
</dbReference>
<dbReference type="InterPro" id="IPR052530">
    <property type="entry name" value="NAD(P)H_nitroreductase"/>
</dbReference>
<dbReference type="InterPro" id="IPR000415">
    <property type="entry name" value="Nitroreductase-like"/>
</dbReference>
<evidence type="ECO:0000256" key="5">
    <source>
        <dbReference type="ARBA" id="ARBA00023002"/>
    </source>
</evidence>
<dbReference type="Gene3D" id="3.40.109.10">
    <property type="entry name" value="NADH Oxidase"/>
    <property type="match status" value="1"/>
</dbReference>
<evidence type="ECO:0000256" key="1">
    <source>
        <dbReference type="ARBA" id="ARBA00007118"/>
    </source>
</evidence>
<evidence type="ECO:0000259" key="9">
    <source>
        <dbReference type="Pfam" id="PF00881"/>
    </source>
</evidence>
<feature type="binding site" description="in other chain" evidence="8">
    <location>
        <begin position="10"/>
        <end position="12"/>
    </location>
    <ligand>
        <name>FMN</name>
        <dbReference type="ChEBI" id="CHEBI:58210"/>
        <note>ligand shared between dimeric partners</note>
    </ligand>
</feature>
<dbReference type="PANTHER" id="PTHR43821">
    <property type="entry name" value="NAD(P)H NITROREDUCTASE YDJA-RELATED"/>
    <property type="match status" value="1"/>
</dbReference>